<protein>
    <submittedName>
        <fullName evidence="3">Uncharacterized protein</fullName>
    </submittedName>
</protein>
<feature type="region of interest" description="Disordered" evidence="1">
    <location>
        <begin position="86"/>
        <end position="109"/>
    </location>
</feature>
<sequence>MSAFQSKLSAIQRSRLLVAILYMLVGIVVTPSLVLALPKGGKRRGGGGSFGGDDDDEDNTWLYIKIAAIVVGVLVSCCVCIAKQNKEQDNDDSAEQAADQQEQQVPDKPGAVVNMDANVVGQEGQQQQQAYPPGTQQ</sequence>
<keyword evidence="2" id="KW-1133">Transmembrane helix</keyword>
<organism evidence="3 4">
    <name type="scientific">Catenaria anguillulae PL171</name>
    <dbReference type="NCBI Taxonomy" id="765915"/>
    <lineage>
        <taxon>Eukaryota</taxon>
        <taxon>Fungi</taxon>
        <taxon>Fungi incertae sedis</taxon>
        <taxon>Blastocladiomycota</taxon>
        <taxon>Blastocladiomycetes</taxon>
        <taxon>Blastocladiales</taxon>
        <taxon>Catenariaceae</taxon>
        <taxon>Catenaria</taxon>
    </lineage>
</organism>
<keyword evidence="2" id="KW-0812">Transmembrane</keyword>
<gene>
    <name evidence="3" type="ORF">BCR44DRAFT_94960</name>
</gene>
<feature type="compositionally biased region" description="Low complexity" evidence="1">
    <location>
        <begin position="95"/>
        <end position="104"/>
    </location>
</feature>
<keyword evidence="4" id="KW-1185">Reference proteome</keyword>
<comment type="caution">
    <text evidence="3">The sequence shown here is derived from an EMBL/GenBank/DDBJ whole genome shotgun (WGS) entry which is preliminary data.</text>
</comment>
<reference evidence="3 4" key="1">
    <citation type="submission" date="2016-07" db="EMBL/GenBank/DDBJ databases">
        <title>Pervasive Adenine N6-methylation of Active Genes in Fungi.</title>
        <authorList>
            <consortium name="DOE Joint Genome Institute"/>
            <person name="Mondo S.J."/>
            <person name="Dannebaum R.O."/>
            <person name="Kuo R.C."/>
            <person name="Labutti K."/>
            <person name="Haridas S."/>
            <person name="Kuo A."/>
            <person name="Salamov A."/>
            <person name="Ahrendt S.R."/>
            <person name="Lipzen A."/>
            <person name="Sullivan W."/>
            <person name="Andreopoulos W.B."/>
            <person name="Clum A."/>
            <person name="Lindquist E."/>
            <person name="Daum C."/>
            <person name="Ramamoorthy G.K."/>
            <person name="Gryganskyi A."/>
            <person name="Culley D."/>
            <person name="Magnuson J.K."/>
            <person name="James T.Y."/>
            <person name="O'Malley M.A."/>
            <person name="Stajich J.E."/>
            <person name="Spatafora J.W."/>
            <person name="Visel A."/>
            <person name="Grigoriev I.V."/>
        </authorList>
    </citation>
    <scope>NUCLEOTIDE SEQUENCE [LARGE SCALE GENOMIC DNA]</scope>
    <source>
        <strain evidence="3 4">PL171</strain>
    </source>
</reference>
<dbReference type="Proteomes" id="UP000193411">
    <property type="component" value="Unassembled WGS sequence"/>
</dbReference>
<evidence type="ECO:0000313" key="4">
    <source>
        <dbReference type="Proteomes" id="UP000193411"/>
    </source>
</evidence>
<feature type="transmembrane region" description="Helical" evidence="2">
    <location>
        <begin position="60"/>
        <end position="82"/>
    </location>
</feature>
<dbReference type="AlphaFoldDB" id="A0A1Y2HWZ9"/>
<evidence type="ECO:0000313" key="3">
    <source>
        <dbReference type="EMBL" id="ORZ39145.1"/>
    </source>
</evidence>
<proteinExistence type="predicted"/>
<keyword evidence="2" id="KW-0472">Membrane</keyword>
<dbReference type="EMBL" id="MCFL01000006">
    <property type="protein sequence ID" value="ORZ39145.1"/>
    <property type="molecule type" value="Genomic_DNA"/>
</dbReference>
<evidence type="ECO:0000256" key="1">
    <source>
        <dbReference type="SAM" id="MobiDB-lite"/>
    </source>
</evidence>
<accession>A0A1Y2HWZ9</accession>
<evidence type="ECO:0000256" key="2">
    <source>
        <dbReference type="SAM" id="Phobius"/>
    </source>
</evidence>
<name>A0A1Y2HWZ9_9FUNG</name>